<dbReference type="InterPro" id="IPR005101">
    <property type="entry name" value="Cryptochr/Photolyase_FAD-bd"/>
</dbReference>
<evidence type="ECO:0000313" key="6">
    <source>
        <dbReference type="Proteomes" id="UP000249720"/>
    </source>
</evidence>
<accession>A0A2W7SCD2</accession>
<feature type="binding site" evidence="3">
    <location>
        <begin position="164"/>
        <end position="166"/>
    </location>
    <ligand>
        <name>FAD</name>
        <dbReference type="ChEBI" id="CHEBI:57692"/>
    </ligand>
</feature>
<dbReference type="InterPro" id="IPR036134">
    <property type="entry name" value="Crypto/Photolyase_FAD-like_sf"/>
</dbReference>
<evidence type="ECO:0000313" key="5">
    <source>
        <dbReference type="EMBL" id="PZX60525.1"/>
    </source>
</evidence>
<dbReference type="RefSeq" id="WP_111297037.1">
    <property type="nucleotide sequence ID" value="NZ_QKZV01000010.1"/>
</dbReference>
<dbReference type="PANTHER" id="PTHR11455">
    <property type="entry name" value="CRYPTOCHROME"/>
    <property type="match status" value="1"/>
</dbReference>
<proteinExistence type="predicted"/>
<keyword evidence="6" id="KW-1185">Reference proteome</keyword>
<evidence type="ECO:0000256" key="2">
    <source>
        <dbReference type="ARBA" id="ARBA00022827"/>
    </source>
</evidence>
<dbReference type="Proteomes" id="UP000249720">
    <property type="component" value="Unassembled WGS sequence"/>
</dbReference>
<dbReference type="GO" id="GO:0005737">
    <property type="term" value="C:cytoplasm"/>
    <property type="evidence" value="ECO:0007669"/>
    <property type="project" value="TreeGrafter"/>
</dbReference>
<dbReference type="PANTHER" id="PTHR11455:SF18">
    <property type="entry name" value="SI:CH1073-390K14.1"/>
    <property type="match status" value="1"/>
</dbReference>
<evidence type="ECO:0000259" key="4">
    <source>
        <dbReference type="Pfam" id="PF03441"/>
    </source>
</evidence>
<dbReference type="GO" id="GO:0003677">
    <property type="term" value="F:DNA binding"/>
    <property type="evidence" value="ECO:0007669"/>
    <property type="project" value="TreeGrafter"/>
</dbReference>
<feature type="binding site" evidence="3">
    <location>
        <position position="22"/>
    </location>
    <ligand>
        <name>FAD</name>
        <dbReference type="ChEBI" id="CHEBI:57692"/>
    </ligand>
</feature>
<name>A0A2W7SCD2_9BACT</name>
<dbReference type="Pfam" id="PF03441">
    <property type="entry name" value="FAD_binding_7"/>
    <property type="match status" value="1"/>
</dbReference>
<dbReference type="GO" id="GO:0032922">
    <property type="term" value="P:circadian regulation of gene expression"/>
    <property type="evidence" value="ECO:0007669"/>
    <property type="project" value="TreeGrafter"/>
</dbReference>
<dbReference type="GO" id="GO:0003904">
    <property type="term" value="F:deoxyribodipyrimidine photo-lyase activity"/>
    <property type="evidence" value="ECO:0007669"/>
    <property type="project" value="TreeGrafter"/>
</dbReference>
<evidence type="ECO:0000256" key="3">
    <source>
        <dbReference type="PIRSR" id="PIRSR602081-1"/>
    </source>
</evidence>
<feature type="binding site" evidence="3">
    <location>
        <begin position="70"/>
        <end position="77"/>
    </location>
    <ligand>
        <name>FAD</name>
        <dbReference type="ChEBI" id="CHEBI:57692"/>
    </ligand>
</feature>
<dbReference type="EMBL" id="QKZV01000010">
    <property type="protein sequence ID" value="PZX60525.1"/>
    <property type="molecule type" value="Genomic_DNA"/>
</dbReference>
<gene>
    <name evidence="5" type="ORF">LX80_02544</name>
</gene>
<dbReference type="AlphaFoldDB" id="A0A2W7SCD2"/>
<protein>
    <submittedName>
        <fullName evidence="5">Deoxyribodipyrimidine photo-lyase</fullName>
    </submittedName>
</protein>
<dbReference type="InterPro" id="IPR002081">
    <property type="entry name" value="Cryptochrome/DNA_photolyase_1"/>
</dbReference>
<feature type="binding site" evidence="3">
    <location>
        <begin position="34"/>
        <end position="37"/>
    </location>
    <ligand>
        <name>FAD</name>
        <dbReference type="ChEBI" id="CHEBI:57692"/>
    </ligand>
</feature>
<evidence type="ECO:0000256" key="1">
    <source>
        <dbReference type="ARBA" id="ARBA00022630"/>
    </source>
</evidence>
<sequence length="368" mass="42567">MLFSTQFEAIEKKVKAINPVAYASTRNYLNGNVTYLSPYISRGVISTQFVLQQLIQSNYSFQQCKVLLQELAWRDYYQQVWLAKGESINENIYTPVHAFIDVDIPKAIVNAQTGITAIDDCIQQLYNTGYMHNHCRMYTAALACNIAQTHWLKPAQWMYYYLLDGDWASNALSWQWVAGTFSKKQYVANQENINKYTGTYQTNTYLDVSYDALPLKEIPNTLLQREALQLKTPLPNNLPDLQINAELPTLVYNYYNIDPLWHSSTKANRVFLLEPAIFQQYPVSEQCLQFALQLTQNIPNLQIFVGSFNELYAQCNNNRIIYKQHPLNHHYKGTAEAAAFMIPDINGFYPSFFSYWNKIAAKLEKLFP</sequence>
<dbReference type="OrthoDB" id="9772484at2"/>
<comment type="cofactor">
    <cofactor evidence="3">
        <name>FAD</name>
        <dbReference type="ChEBI" id="CHEBI:57692"/>
    </cofactor>
    <text evidence="3">Binds 1 FAD per subunit.</text>
</comment>
<dbReference type="GO" id="GO:0071949">
    <property type="term" value="F:FAD binding"/>
    <property type="evidence" value="ECO:0007669"/>
    <property type="project" value="TreeGrafter"/>
</dbReference>
<keyword evidence="5" id="KW-0456">Lyase</keyword>
<organism evidence="5 6">
    <name type="scientific">Hydrotalea sandarakina</name>
    <dbReference type="NCBI Taxonomy" id="1004304"/>
    <lineage>
        <taxon>Bacteria</taxon>
        <taxon>Pseudomonadati</taxon>
        <taxon>Bacteroidota</taxon>
        <taxon>Chitinophagia</taxon>
        <taxon>Chitinophagales</taxon>
        <taxon>Chitinophagaceae</taxon>
        <taxon>Hydrotalea</taxon>
    </lineage>
</organism>
<keyword evidence="1 3" id="KW-0285">Flavoprotein</keyword>
<keyword evidence="2 3" id="KW-0274">FAD</keyword>
<reference evidence="5 6" key="1">
    <citation type="submission" date="2018-06" db="EMBL/GenBank/DDBJ databases">
        <title>Genomic Encyclopedia of Archaeal and Bacterial Type Strains, Phase II (KMG-II): from individual species to whole genera.</title>
        <authorList>
            <person name="Goeker M."/>
        </authorList>
    </citation>
    <scope>NUCLEOTIDE SEQUENCE [LARGE SCALE GENOMIC DNA]</scope>
    <source>
        <strain evidence="5 6">DSM 23241</strain>
    </source>
</reference>
<dbReference type="GO" id="GO:0043153">
    <property type="term" value="P:entrainment of circadian clock by photoperiod"/>
    <property type="evidence" value="ECO:0007669"/>
    <property type="project" value="TreeGrafter"/>
</dbReference>
<comment type="caution">
    <text evidence="5">The sequence shown here is derived from an EMBL/GenBank/DDBJ whole genome shotgun (WGS) entry which is preliminary data.</text>
</comment>
<dbReference type="Gene3D" id="1.10.579.10">
    <property type="entry name" value="DNA Cyclobutane Dipyrimidine Photolyase, subunit A, domain 3"/>
    <property type="match status" value="1"/>
</dbReference>
<feature type="domain" description="Cryptochrome/DNA photolyase FAD-binding" evidence="4">
    <location>
        <begin position="68"/>
        <end position="187"/>
    </location>
</feature>
<dbReference type="SUPFAM" id="SSF48173">
    <property type="entry name" value="Cryptochrome/photolyase FAD-binding domain"/>
    <property type="match status" value="1"/>
</dbReference>
<dbReference type="Gene3D" id="1.25.40.80">
    <property type="match status" value="1"/>
</dbReference>